<dbReference type="GO" id="GO:0015074">
    <property type="term" value="P:DNA integration"/>
    <property type="evidence" value="ECO:0007669"/>
    <property type="project" value="InterPro"/>
</dbReference>
<name>A0AAD4W166_PRUDU</name>
<keyword evidence="3" id="KW-1185">Reference proteome</keyword>
<dbReference type="InterPro" id="IPR036397">
    <property type="entry name" value="RNaseH_sf"/>
</dbReference>
<dbReference type="PROSITE" id="PS50994">
    <property type="entry name" value="INTEGRASE"/>
    <property type="match status" value="1"/>
</dbReference>
<accession>A0AAD4W166</accession>
<reference evidence="2 3" key="1">
    <citation type="journal article" date="2022" name="G3 (Bethesda)">
        <title>Whole-genome sequence and methylome profiling of the almond [Prunus dulcis (Mill.) D.A. Webb] cultivar 'Nonpareil'.</title>
        <authorList>
            <person name="D'Amico-Willman K.M."/>
            <person name="Ouma W.Z."/>
            <person name="Meulia T."/>
            <person name="Sideli G.M."/>
            <person name="Gradziel T.M."/>
            <person name="Fresnedo-Ramirez J."/>
        </authorList>
    </citation>
    <scope>NUCLEOTIDE SEQUENCE [LARGE SCALE GENOMIC DNA]</scope>
    <source>
        <strain evidence="2">Clone GOH B32 T37-40</strain>
    </source>
</reference>
<dbReference type="Gene3D" id="3.30.420.10">
    <property type="entry name" value="Ribonuclease H-like superfamily/Ribonuclease H"/>
    <property type="match status" value="1"/>
</dbReference>
<dbReference type="PANTHER" id="PTHR45835:SF99">
    <property type="entry name" value="CHROMO DOMAIN-CONTAINING PROTEIN-RELATED"/>
    <property type="match status" value="1"/>
</dbReference>
<feature type="domain" description="Integrase catalytic" evidence="1">
    <location>
        <begin position="1"/>
        <end position="72"/>
    </location>
</feature>
<sequence length="220" mass="26091">MGTKLRFSTAFHPQTDGQSERTIQTLEDMLRACVLQLKDNWDTHLALMEFAYNNSYHSSIEMAPYEALYGRQYRTPICWNEVGDKKVEKVDNIRATTEKVNMIREKLKIAQDRQKSYADNRSKDLEFTVGDWVFLKLSPWKGVMRKYMPDPSHVLEYQPVELREYLTYEEQPVQILDRKEQRLRSRSIPVVKVLWISQTVEEATWEPEAQMPAKYPYLFL</sequence>
<protein>
    <recommendedName>
        <fullName evidence="1">Integrase catalytic domain-containing protein</fullName>
    </recommendedName>
</protein>
<comment type="caution">
    <text evidence="2">The sequence shown here is derived from an EMBL/GenBank/DDBJ whole genome shotgun (WGS) entry which is preliminary data.</text>
</comment>
<gene>
    <name evidence="2" type="ORF">L3X38_023734</name>
</gene>
<evidence type="ECO:0000259" key="1">
    <source>
        <dbReference type="PROSITE" id="PS50994"/>
    </source>
</evidence>
<proteinExistence type="predicted"/>
<dbReference type="Proteomes" id="UP001054821">
    <property type="component" value="Chromosome 4"/>
</dbReference>
<dbReference type="InterPro" id="IPR001584">
    <property type="entry name" value="Integrase_cat-core"/>
</dbReference>
<dbReference type="AlphaFoldDB" id="A0AAD4W166"/>
<dbReference type="EMBL" id="JAJFAZ020000004">
    <property type="protein sequence ID" value="KAI5333602.1"/>
    <property type="molecule type" value="Genomic_DNA"/>
</dbReference>
<dbReference type="PANTHER" id="PTHR45835">
    <property type="entry name" value="YALI0A06105P"/>
    <property type="match status" value="1"/>
</dbReference>
<dbReference type="InterPro" id="IPR012337">
    <property type="entry name" value="RNaseH-like_sf"/>
</dbReference>
<organism evidence="2 3">
    <name type="scientific">Prunus dulcis</name>
    <name type="common">Almond</name>
    <name type="synonym">Amygdalus dulcis</name>
    <dbReference type="NCBI Taxonomy" id="3755"/>
    <lineage>
        <taxon>Eukaryota</taxon>
        <taxon>Viridiplantae</taxon>
        <taxon>Streptophyta</taxon>
        <taxon>Embryophyta</taxon>
        <taxon>Tracheophyta</taxon>
        <taxon>Spermatophyta</taxon>
        <taxon>Magnoliopsida</taxon>
        <taxon>eudicotyledons</taxon>
        <taxon>Gunneridae</taxon>
        <taxon>Pentapetalae</taxon>
        <taxon>rosids</taxon>
        <taxon>fabids</taxon>
        <taxon>Rosales</taxon>
        <taxon>Rosaceae</taxon>
        <taxon>Amygdaloideae</taxon>
        <taxon>Amygdaleae</taxon>
        <taxon>Prunus</taxon>
    </lineage>
</organism>
<dbReference type="SUPFAM" id="SSF53098">
    <property type="entry name" value="Ribonuclease H-like"/>
    <property type="match status" value="1"/>
</dbReference>
<dbReference type="GO" id="GO:0003676">
    <property type="term" value="F:nucleic acid binding"/>
    <property type="evidence" value="ECO:0007669"/>
    <property type="project" value="InterPro"/>
</dbReference>
<evidence type="ECO:0000313" key="2">
    <source>
        <dbReference type="EMBL" id="KAI5333602.1"/>
    </source>
</evidence>
<evidence type="ECO:0000313" key="3">
    <source>
        <dbReference type="Proteomes" id="UP001054821"/>
    </source>
</evidence>